<dbReference type="AlphaFoldDB" id="A0AAD2FGT2"/>
<dbReference type="GO" id="GO:0020037">
    <property type="term" value="F:heme binding"/>
    <property type="evidence" value="ECO:0007669"/>
    <property type="project" value="InterPro"/>
</dbReference>
<evidence type="ECO:0000313" key="8">
    <source>
        <dbReference type="EMBL" id="CAJ1937175.1"/>
    </source>
</evidence>
<dbReference type="CDD" id="cd01040">
    <property type="entry name" value="Mb-like"/>
    <property type="match status" value="1"/>
</dbReference>
<dbReference type="Gene3D" id="1.10.490.10">
    <property type="entry name" value="Globins"/>
    <property type="match status" value="1"/>
</dbReference>
<evidence type="ECO:0000256" key="2">
    <source>
        <dbReference type="ARBA" id="ARBA00022617"/>
    </source>
</evidence>
<dbReference type="InterPro" id="IPR012292">
    <property type="entry name" value="Globin/Proto"/>
</dbReference>
<comment type="similarity">
    <text evidence="6">Belongs to the globin family.</text>
</comment>
<comment type="caution">
    <text evidence="8">The sequence shown here is derived from an EMBL/GenBank/DDBJ whole genome shotgun (WGS) entry which is preliminary data.</text>
</comment>
<dbReference type="InterPro" id="IPR044399">
    <property type="entry name" value="Mb-like_M"/>
</dbReference>
<feature type="domain" description="Globin" evidence="7">
    <location>
        <begin position="4"/>
        <end position="157"/>
    </location>
</feature>
<dbReference type="PANTHER" id="PTHR46458:SF1">
    <property type="entry name" value="GEO09476P1"/>
    <property type="match status" value="1"/>
</dbReference>
<evidence type="ECO:0000256" key="4">
    <source>
        <dbReference type="ARBA" id="ARBA00022723"/>
    </source>
</evidence>
<dbReference type="InterPro" id="IPR050532">
    <property type="entry name" value="Globin-like_OT"/>
</dbReference>
<name>A0AAD2FGT2_9STRA</name>
<keyword evidence="5" id="KW-0408">Iron</keyword>
<dbReference type="PANTHER" id="PTHR46458">
    <property type="entry name" value="BLR2807 PROTEIN"/>
    <property type="match status" value="1"/>
</dbReference>
<sequence>MVANLSYDTVAKVVDSFEALRRIENYNEKAGVLIFKKFFSVEPRAIKVFSFGRSIDSYSEDLLRNRQVIEHGKHYVKMVDRAIDLLGPDIELLTEIFLELGKQHERFGVLPEFYPPMGQALLSALSELLGDKFTEPVRAAWVKCYQALADDMIRATQLKE</sequence>
<gene>
    <name evidence="8" type="ORF">CYCCA115_LOCUS5544</name>
</gene>
<dbReference type="PROSITE" id="PS01033">
    <property type="entry name" value="GLOBIN"/>
    <property type="match status" value="1"/>
</dbReference>
<dbReference type="EMBL" id="CAKOGP040000613">
    <property type="protein sequence ID" value="CAJ1937175.1"/>
    <property type="molecule type" value="Genomic_DNA"/>
</dbReference>
<evidence type="ECO:0000256" key="6">
    <source>
        <dbReference type="RuleBase" id="RU000356"/>
    </source>
</evidence>
<reference evidence="8" key="1">
    <citation type="submission" date="2023-08" db="EMBL/GenBank/DDBJ databases">
        <authorList>
            <person name="Audoor S."/>
            <person name="Bilcke G."/>
        </authorList>
    </citation>
    <scope>NUCLEOTIDE SEQUENCE</scope>
</reference>
<keyword evidence="9" id="KW-1185">Reference proteome</keyword>
<dbReference type="Pfam" id="PF00042">
    <property type="entry name" value="Globin"/>
    <property type="match status" value="1"/>
</dbReference>
<dbReference type="GO" id="GO:0019825">
    <property type="term" value="F:oxygen binding"/>
    <property type="evidence" value="ECO:0007669"/>
    <property type="project" value="InterPro"/>
</dbReference>
<keyword evidence="3 6" id="KW-0561">Oxygen transport</keyword>
<keyword evidence="1 6" id="KW-0813">Transport</keyword>
<proteinExistence type="inferred from homology"/>
<dbReference type="SUPFAM" id="SSF46458">
    <property type="entry name" value="Globin-like"/>
    <property type="match status" value="1"/>
</dbReference>
<evidence type="ECO:0000313" key="9">
    <source>
        <dbReference type="Proteomes" id="UP001295423"/>
    </source>
</evidence>
<dbReference type="InterPro" id="IPR000971">
    <property type="entry name" value="Globin"/>
</dbReference>
<evidence type="ECO:0000256" key="1">
    <source>
        <dbReference type="ARBA" id="ARBA00022448"/>
    </source>
</evidence>
<evidence type="ECO:0000256" key="5">
    <source>
        <dbReference type="ARBA" id="ARBA00023004"/>
    </source>
</evidence>
<organism evidence="8 9">
    <name type="scientific">Cylindrotheca closterium</name>
    <dbReference type="NCBI Taxonomy" id="2856"/>
    <lineage>
        <taxon>Eukaryota</taxon>
        <taxon>Sar</taxon>
        <taxon>Stramenopiles</taxon>
        <taxon>Ochrophyta</taxon>
        <taxon>Bacillariophyta</taxon>
        <taxon>Bacillariophyceae</taxon>
        <taxon>Bacillariophycidae</taxon>
        <taxon>Bacillariales</taxon>
        <taxon>Bacillariaceae</taxon>
        <taxon>Cylindrotheca</taxon>
    </lineage>
</organism>
<protein>
    <recommendedName>
        <fullName evidence="7">Globin domain-containing protein</fullName>
    </recommendedName>
</protein>
<dbReference type="InterPro" id="IPR009050">
    <property type="entry name" value="Globin-like_sf"/>
</dbReference>
<dbReference type="Proteomes" id="UP001295423">
    <property type="component" value="Unassembled WGS sequence"/>
</dbReference>
<dbReference type="GO" id="GO:0005344">
    <property type="term" value="F:oxygen carrier activity"/>
    <property type="evidence" value="ECO:0007669"/>
    <property type="project" value="UniProtKB-KW"/>
</dbReference>
<evidence type="ECO:0000259" key="7">
    <source>
        <dbReference type="PROSITE" id="PS01033"/>
    </source>
</evidence>
<dbReference type="PRINTS" id="PR01907">
    <property type="entry name" value="WORMGLOBIN"/>
</dbReference>
<keyword evidence="4" id="KW-0479">Metal-binding</keyword>
<keyword evidence="2 6" id="KW-0349">Heme</keyword>
<accession>A0AAD2FGT2</accession>
<dbReference type="GO" id="GO:0046872">
    <property type="term" value="F:metal ion binding"/>
    <property type="evidence" value="ECO:0007669"/>
    <property type="project" value="UniProtKB-KW"/>
</dbReference>
<evidence type="ECO:0000256" key="3">
    <source>
        <dbReference type="ARBA" id="ARBA00022621"/>
    </source>
</evidence>